<gene>
    <name evidence="1" type="ORF">HZH68_006483</name>
</gene>
<proteinExistence type="predicted"/>
<sequence>MSYEERRPRLLLRELESSPLVRGNLRELACEHAIRKWREWIGEEEDGESEISQSIDSWQRFRELVISPEAISESDRASGVGACVVDFAANAVTIVYCEPTTKPYKGLLPACG</sequence>
<name>A0A834KAX7_VESGE</name>
<dbReference type="Proteomes" id="UP000617340">
    <property type="component" value="Unassembled WGS sequence"/>
</dbReference>
<evidence type="ECO:0000313" key="1">
    <source>
        <dbReference type="EMBL" id="KAF7403689.1"/>
    </source>
</evidence>
<protein>
    <submittedName>
        <fullName evidence="1">Uncharacterized protein</fullName>
    </submittedName>
</protein>
<accession>A0A834KAX7</accession>
<keyword evidence="2" id="KW-1185">Reference proteome</keyword>
<organism evidence="1 2">
    <name type="scientific">Vespula germanica</name>
    <name type="common">German yellow jacket</name>
    <name type="synonym">Paravespula germanica</name>
    <dbReference type="NCBI Taxonomy" id="30212"/>
    <lineage>
        <taxon>Eukaryota</taxon>
        <taxon>Metazoa</taxon>
        <taxon>Ecdysozoa</taxon>
        <taxon>Arthropoda</taxon>
        <taxon>Hexapoda</taxon>
        <taxon>Insecta</taxon>
        <taxon>Pterygota</taxon>
        <taxon>Neoptera</taxon>
        <taxon>Endopterygota</taxon>
        <taxon>Hymenoptera</taxon>
        <taxon>Apocrita</taxon>
        <taxon>Aculeata</taxon>
        <taxon>Vespoidea</taxon>
        <taxon>Vespidae</taxon>
        <taxon>Vespinae</taxon>
        <taxon>Vespula</taxon>
    </lineage>
</organism>
<dbReference type="EMBL" id="JACSDZ010000005">
    <property type="protein sequence ID" value="KAF7403689.1"/>
    <property type="molecule type" value="Genomic_DNA"/>
</dbReference>
<reference evidence="1" key="1">
    <citation type="journal article" date="2020" name="G3 (Bethesda)">
        <title>High-Quality Assemblies for Three Invasive Social Wasps from the &lt;i&gt;Vespula&lt;/i&gt; Genus.</title>
        <authorList>
            <person name="Harrop T.W.R."/>
            <person name="Guhlin J."/>
            <person name="McLaughlin G.M."/>
            <person name="Permina E."/>
            <person name="Stockwell P."/>
            <person name="Gilligan J."/>
            <person name="Le Lec M.F."/>
            <person name="Gruber M.A.M."/>
            <person name="Quinn O."/>
            <person name="Lovegrove M."/>
            <person name="Duncan E.J."/>
            <person name="Remnant E.J."/>
            <person name="Van Eeckhoven J."/>
            <person name="Graham B."/>
            <person name="Knapp R.A."/>
            <person name="Langford K.W."/>
            <person name="Kronenberg Z."/>
            <person name="Press M.O."/>
            <person name="Eacker S.M."/>
            <person name="Wilson-Rankin E.E."/>
            <person name="Purcell J."/>
            <person name="Lester P.J."/>
            <person name="Dearden P.K."/>
        </authorList>
    </citation>
    <scope>NUCLEOTIDE SEQUENCE</scope>
    <source>
        <strain evidence="1">Linc-1</strain>
    </source>
</reference>
<evidence type="ECO:0000313" key="2">
    <source>
        <dbReference type="Proteomes" id="UP000617340"/>
    </source>
</evidence>
<dbReference type="AlphaFoldDB" id="A0A834KAX7"/>
<comment type="caution">
    <text evidence="1">The sequence shown here is derived from an EMBL/GenBank/DDBJ whole genome shotgun (WGS) entry which is preliminary data.</text>
</comment>